<dbReference type="PANTHER" id="PTHR21528">
    <property type="entry name" value="DEHYDRODOLICHYL DIPHOSPHATE SYNTHASE COMPLEX SUBUNIT NUS1"/>
    <property type="match status" value="1"/>
</dbReference>
<evidence type="ECO:0000256" key="9">
    <source>
        <dbReference type="ARBA" id="ARBA00022842"/>
    </source>
</evidence>
<dbReference type="Gene3D" id="3.40.1180.10">
    <property type="entry name" value="Decaprenyl diphosphate synthase-like"/>
    <property type="match status" value="1"/>
</dbReference>
<feature type="transmembrane region" description="Helical" evidence="13">
    <location>
        <begin position="20"/>
        <end position="43"/>
    </location>
</feature>
<name>A0AAN7QCS9_9MYRT</name>
<comment type="cofactor">
    <cofactor evidence="1">
        <name>Mg(2+)</name>
        <dbReference type="ChEBI" id="CHEBI:18420"/>
    </cofactor>
</comment>
<evidence type="ECO:0000256" key="12">
    <source>
        <dbReference type="ARBA" id="ARBA00047353"/>
    </source>
</evidence>
<protein>
    <recommendedName>
        <fullName evidence="5">ditrans,polycis-polyprenyl diphosphate synthase [(2E,6E)-farnesyldiphosphate specific]</fullName>
        <ecNumber evidence="5">2.5.1.87</ecNumber>
    </recommendedName>
</protein>
<reference evidence="14 15" key="1">
    <citation type="journal article" date="2023" name="Hortic Res">
        <title>Pangenome of water caltrop reveals structural variations and asymmetric subgenome divergence after allopolyploidization.</title>
        <authorList>
            <person name="Zhang X."/>
            <person name="Chen Y."/>
            <person name="Wang L."/>
            <person name="Yuan Y."/>
            <person name="Fang M."/>
            <person name="Shi L."/>
            <person name="Lu R."/>
            <person name="Comes H.P."/>
            <person name="Ma Y."/>
            <person name="Chen Y."/>
            <person name="Huang G."/>
            <person name="Zhou Y."/>
            <person name="Zheng Z."/>
            <person name="Qiu Y."/>
        </authorList>
    </citation>
    <scope>NUCLEOTIDE SEQUENCE [LARGE SCALE GENOMIC DNA]</scope>
    <source>
        <tissue evidence="14">Roots</tissue>
    </source>
</reference>
<evidence type="ECO:0000256" key="2">
    <source>
        <dbReference type="ARBA" id="ARBA00004586"/>
    </source>
</evidence>
<evidence type="ECO:0000256" key="3">
    <source>
        <dbReference type="ARBA" id="ARBA00004922"/>
    </source>
</evidence>
<keyword evidence="8" id="KW-0256">Endoplasmic reticulum</keyword>
<dbReference type="GO" id="GO:0045547">
    <property type="term" value="F:ditrans,polycis-polyprenyl diphosphate synthase [(2E,6E)-farnesyl diphosphate specific] activity"/>
    <property type="evidence" value="ECO:0007669"/>
    <property type="project" value="UniProtKB-EC"/>
</dbReference>
<evidence type="ECO:0000256" key="4">
    <source>
        <dbReference type="ARBA" id="ARBA00005432"/>
    </source>
</evidence>
<comment type="pathway">
    <text evidence="3">Protein modification; protein glycosylation.</text>
</comment>
<keyword evidence="15" id="KW-1185">Reference proteome</keyword>
<dbReference type="InterPro" id="IPR036424">
    <property type="entry name" value="UPP_synth-like_sf"/>
</dbReference>
<keyword evidence="6" id="KW-0808">Transferase</keyword>
<gene>
    <name evidence="14" type="ORF">SAY87_013314</name>
</gene>
<dbReference type="EMBL" id="JAXIOK010000008">
    <property type="protein sequence ID" value="KAK4763876.1"/>
    <property type="molecule type" value="Genomic_DNA"/>
</dbReference>
<dbReference type="GO" id="GO:0005789">
    <property type="term" value="C:endoplasmic reticulum membrane"/>
    <property type="evidence" value="ECO:0007669"/>
    <property type="project" value="UniProtKB-SubCell"/>
</dbReference>
<evidence type="ECO:0000313" key="15">
    <source>
        <dbReference type="Proteomes" id="UP001345219"/>
    </source>
</evidence>
<evidence type="ECO:0000256" key="10">
    <source>
        <dbReference type="ARBA" id="ARBA00022989"/>
    </source>
</evidence>
<comment type="caution">
    <text evidence="14">The sequence shown here is derived from an EMBL/GenBank/DDBJ whole genome shotgun (WGS) entry which is preliminary data.</text>
</comment>
<dbReference type="EC" id="2.5.1.87" evidence="5"/>
<comment type="subcellular location">
    <subcellularLocation>
        <location evidence="2">Endoplasmic reticulum membrane</location>
    </subcellularLocation>
</comment>
<comment type="catalytic activity">
    <reaction evidence="12">
        <text>n isopentenyl diphosphate + (2E,6E)-farnesyl diphosphate = a di-trans,poly-cis-polyprenyl diphosphate + n diphosphate</text>
        <dbReference type="Rhea" id="RHEA:53008"/>
        <dbReference type="Rhea" id="RHEA-COMP:19494"/>
        <dbReference type="ChEBI" id="CHEBI:33019"/>
        <dbReference type="ChEBI" id="CHEBI:128769"/>
        <dbReference type="ChEBI" id="CHEBI:136960"/>
        <dbReference type="ChEBI" id="CHEBI:175763"/>
        <dbReference type="EC" id="2.5.1.87"/>
    </reaction>
</comment>
<evidence type="ECO:0000256" key="11">
    <source>
        <dbReference type="ARBA" id="ARBA00023136"/>
    </source>
</evidence>
<keyword evidence="9" id="KW-0460">Magnesium</keyword>
<dbReference type="SUPFAM" id="SSF64005">
    <property type="entry name" value="Undecaprenyl diphosphate synthase"/>
    <property type="match status" value="1"/>
</dbReference>
<proteinExistence type="inferred from homology"/>
<keyword evidence="10 13" id="KW-1133">Transmembrane helix</keyword>
<dbReference type="PANTHER" id="PTHR21528:SF0">
    <property type="entry name" value="DEHYDRODOLICHYL DIPHOSPHATE SYNTHASE COMPLEX SUBUNIT NUS1"/>
    <property type="match status" value="1"/>
</dbReference>
<evidence type="ECO:0000256" key="13">
    <source>
        <dbReference type="SAM" id="Phobius"/>
    </source>
</evidence>
<keyword evidence="7 13" id="KW-0812">Transmembrane</keyword>
<dbReference type="InterPro" id="IPR038887">
    <property type="entry name" value="Nus1/NgBR"/>
</dbReference>
<evidence type="ECO:0000313" key="14">
    <source>
        <dbReference type="EMBL" id="KAK4763876.1"/>
    </source>
</evidence>
<dbReference type="GO" id="GO:1904423">
    <property type="term" value="C:dehydrodolichyl diphosphate synthase complex"/>
    <property type="evidence" value="ECO:0007669"/>
    <property type="project" value="InterPro"/>
</dbReference>
<evidence type="ECO:0000256" key="7">
    <source>
        <dbReference type="ARBA" id="ARBA00022692"/>
    </source>
</evidence>
<keyword evidence="11 13" id="KW-0472">Membrane</keyword>
<evidence type="ECO:0000256" key="6">
    <source>
        <dbReference type="ARBA" id="ARBA00022679"/>
    </source>
</evidence>
<sequence length="286" mass="32723">MVATDSIRKSSSRMAQTPSFALLILWLLIHLVISIFFIVLGIVDTVEDYLISSGFLKRYDVINVGKLRYLAIVVDSEDAMQINKVLKLLQWLTDIGVKHVCLYDSEGVLKKSKEIILEKLSYAKLYEEGDEKSALDSKTMILEFTSQFDGKEALARAANLLFKRHLKLSLGENQEEKIFTEAQMTEALKAVGSGGPEPDLLLVYGPARCHLGFPAWRLRYTEIVHMGSLDSMKYGPLLKAIYKFTLVRQNYGNKHPLLRIGFHSIWRLEVYLFILINIFDRQVREF</sequence>
<dbReference type="AlphaFoldDB" id="A0AAN7QCS9"/>
<evidence type="ECO:0000256" key="1">
    <source>
        <dbReference type="ARBA" id="ARBA00001946"/>
    </source>
</evidence>
<evidence type="ECO:0000256" key="8">
    <source>
        <dbReference type="ARBA" id="ARBA00022824"/>
    </source>
</evidence>
<comment type="similarity">
    <text evidence="4">Belongs to the UPP synthase family.</text>
</comment>
<dbReference type="Proteomes" id="UP001345219">
    <property type="component" value="Chromosome 11"/>
</dbReference>
<evidence type="ECO:0000256" key="5">
    <source>
        <dbReference type="ARBA" id="ARBA00012596"/>
    </source>
</evidence>
<organism evidence="14 15">
    <name type="scientific">Trapa incisa</name>
    <dbReference type="NCBI Taxonomy" id="236973"/>
    <lineage>
        <taxon>Eukaryota</taxon>
        <taxon>Viridiplantae</taxon>
        <taxon>Streptophyta</taxon>
        <taxon>Embryophyta</taxon>
        <taxon>Tracheophyta</taxon>
        <taxon>Spermatophyta</taxon>
        <taxon>Magnoliopsida</taxon>
        <taxon>eudicotyledons</taxon>
        <taxon>Gunneridae</taxon>
        <taxon>Pentapetalae</taxon>
        <taxon>rosids</taxon>
        <taxon>malvids</taxon>
        <taxon>Myrtales</taxon>
        <taxon>Lythraceae</taxon>
        <taxon>Trapa</taxon>
    </lineage>
</organism>
<accession>A0AAN7QCS9</accession>